<reference evidence="3 4" key="1">
    <citation type="journal article" date="2015" name="Sci. Rep.">
        <title>The power of single molecule real-time sequencing technology in the de novo assembly of a eukaryotic genome.</title>
        <authorList>
            <person name="Sakai H."/>
            <person name="Naito K."/>
            <person name="Ogiso-Tanaka E."/>
            <person name="Takahashi Y."/>
            <person name="Iseki K."/>
            <person name="Muto C."/>
            <person name="Satou K."/>
            <person name="Teruya K."/>
            <person name="Shiroma A."/>
            <person name="Shimoji M."/>
            <person name="Hirano T."/>
            <person name="Itoh T."/>
            <person name="Kaga A."/>
            <person name="Tomooka N."/>
        </authorList>
    </citation>
    <scope>NUCLEOTIDE SEQUENCE [LARGE SCALE GENOMIC DNA]</scope>
    <source>
        <strain evidence="4">cv. Shumari</strain>
    </source>
</reference>
<dbReference type="PANTHER" id="PTHR34222">
    <property type="entry name" value="GAG_PRE-INTEGRS DOMAIN-CONTAINING PROTEIN"/>
    <property type="match status" value="1"/>
</dbReference>
<gene>
    <name evidence="3" type="primary">Vigan.01G443600</name>
    <name evidence="3" type="ORF">VIGAN_01443600</name>
</gene>
<evidence type="ECO:0000259" key="2">
    <source>
        <dbReference type="Pfam" id="PF22936"/>
    </source>
</evidence>
<dbReference type="InterPro" id="IPR054722">
    <property type="entry name" value="PolX-like_BBD"/>
</dbReference>
<feature type="domain" description="Retrovirus-related Pol polyprotein from transposon TNT 1-94-like beta-barrel" evidence="2">
    <location>
        <begin position="326"/>
        <end position="400"/>
    </location>
</feature>
<dbReference type="AlphaFoldDB" id="A0A0S3R707"/>
<organism evidence="3 4">
    <name type="scientific">Vigna angularis var. angularis</name>
    <dbReference type="NCBI Taxonomy" id="157739"/>
    <lineage>
        <taxon>Eukaryota</taxon>
        <taxon>Viridiplantae</taxon>
        <taxon>Streptophyta</taxon>
        <taxon>Embryophyta</taxon>
        <taxon>Tracheophyta</taxon>
        <taxon>Spermatophyta</taxon>
        <taxon>Magnoliopsida</taxon>
        <taxon>eudicotyledons</taxon>
        <taxon>Gunneridae</taxon>
        <taxon>Pentapetalae</taxon>
        <taxon>rosids</taxon>
        <taxon>fabids</taxon>
        <taxon>Fabales</taxon>
        <taxon>Fabaceae</taxon>
        <taxon>Papilionoideae</taxon>
        <taxon>50 kb inversion clade</taxon>
        <taxon>NPAAA clade</taxon>
        <taxon>indigoferoid/millettioid clade</taxon>
        <taxon>Phaseoleae</taxon>
        <taxon>Vigna</taxon>
    </lineage>
</organism>
<name>A0A0S3R707_PHAAN</name>
<protein>
    <recommendedName>
        <fullName evidence="2">Retrovirus-related Pol polyprotein from transposon TNT 1-94-like beta-barrel domain-containing protein</fullName>
    </recommendedName>
</protein>
<evidence type="ECO:0000313" key="3">
    <source>
        <dbReference type="EMBL" id="BAT76436.1"/>
    </source>
</evidence>
<dbReference type="Pfam" id="PF22936">
    <property type="entry name" value="Pol_BBD"/>
    <property type="match status" value="1"/>
</dbReference>
<sequence>MASTAINSSLSATPIITSAKLNWKNYLSWSSAVELWFLGQGHHDHLEQDISMVPDEEKSQWQKLDFQLCAILWQSVEQEVLDILRPYKTCSSFWKRAEDIFANDVQRLFDATQRVASLKQVNHDMVSHIAKARAAVEELKNFFVADSLEGINKKLDKFYMVLILRSLHSDYDHVRDQVLAGDQIPSMDGLVTRLLRVPPLVKDENSIDVIGTSAMIMPQGRGVPQGRGGGRSNRGRGGRSIRPPPQCTYCKKLGHTRDKCYVLHGYPDKVAHVSKSGDLESRISNEEYEEFLRYKSGKPSNPGQSSVMTSVPTASLSQSVEGHNPWILDSGASDHISGNIPSFSSLSSPRIPHLITVANGSKVKSQGIGTVSLSPSLSLNSVLYVPNCPYNLISLSQLTRTLNCSITFTANSFVIQEHGTGRLIGEGHESQGLYFLKPHSSVSCFTTSSPKLLHDRLGHPS</sequence>
<keyword evidence="4" id="KW-1185">Reference proteome</keyword>
<feature type="compositionally biased region" description="Polar residues" evidence="1">
    <location>
        <begin position="298"/>
        <end position="315"/>
    </location>
</feature>
<dbReference type="PANTHER" id="PTHR34222:SF95">
    <property type="entry name" value="RRNA 2'-O-METHYLTRANSFERASE FIBRILLARIN-LIKE ISOFORM X1"/>
    <property type="match status" value="1"/>
</dbReference>
<proteinExistence type="predicted"/>
<accession>A0A0S3R707</accession>
<dbReference type="Pfam" id="PF14223">
    <property type="entry name" value="Retrotran_gag_2"/>
    <property type="match status" value="1"/>
</dbReference>
<feature type="region of interest" description="Disordered" evidence="1">
    <location>
        <begin position="218"/>
        <end position="244"/>
    </location>
</feature>
<dbReference type="Proteomes" id="UP000291084">
    <property type="component" value="Chromosome 1"/>
</dbReference>
<evidence type="ECO:0000313" key="4">
    <source>
        <dbReference type="Proteomes" id="UP000291084"/>
    </source>
</evidence>
<feature type="compositionally biased region" description="Gly residues" evidence="1">
    <location>
        <begin position="223"/>
        <end position="232"/>
    </location>
</feature>
<dbReference type="OrthoDB" id="1426524at2759"/>
<feature type="region of interest" description="Disordered" evidence="1">
    <location>
        <begin position="295"/>
        <end position="315"/>
    </location>
</feature>
<feature type="non-terminal residue" evidence="3">
    <location>
        <position position="461"/>
    </location>
</feature>
<evidence type="ECO:0000256" key="1">
    <source>
        <dbReference type="SAM" id="MobiDB-lite"/>
    </source>
</evidence>
<dbReference type="EMBL" id="AP015034">
    <property type="protein sequence ID" value="BAT76436.1"/>
    <property type="molecule type" value="Genomic_DNA"/>
</dbReference>